<dbReference type="OrthoDB" id="10662136at2759"/>
<proteinExistence type="predicted"/>
<keyword evidence="2" id="KW-1185">Reference proteome</keyword>
<evidence type="ECO:0000313" key="1">
    <source>
        <dbReference type="EMBL" id="CAG8788074.1"/>
    </source>
</evidence>
<dbReference type="Proteomes" id="UP000789405">
    <property type="component" value="Unassembled WGS sequence"/>
</dbReference>
<feature type="non-terminal residue" evidence="1">
    <location>
        <position position="1"/>
    </location>
</feature>
<name>A0A9N9JP37_9GLOM</name>
<dbReference type="AlphaFoldDB" id="A0A9N9JP37"/>
<reference evidence="1" key="1">
    <citation type="submission" date="2021-06" db="EMBL/GenBank/DDBJ databases">
        <authorList>
            <person name="Kallberg Y."/>
            <person name="Tangrot J."/>
            <person name="Rosling A."/>
        </authorList>
    </citation>
    <scope>NUCLEOTIDE SEQUENCE</scope>
    <source>
        <strain evidence="1">MA453B</strain>
    </source>
</reference>
<feature type="non-terminal residue" evidence="1">
    <location>
        <position position="116"/>
    </location>
</feature>
<sequence>PEVPPKKVTTRRLLSVVDKLQPYDILEDLLDAPARVIYRQMLQNPTQHHNLAKVLRQKKAPSTEANHLNANKQLEWDNKSFNINPELPPTQREKVMKLLLETPRVYMEKISKSGQR</sequence>
<dbReference type="EMBL" id="CAJVPY010025331">
    <property type="protein sequence ID" value="CAG8788074.1"/>
    <property type="molecule type" value="Genomic_DNA"/>
</dbReference>
<protein>
    <submittedName>
        <fullName evidence="1">8983_t:CDS:1</fullName>
    </submittedName>
</protein>
<gene>
    <name evidence="1" type="ORF">DERYTH_LOCUS20826</name>
</gene>
<accession>A0A9N9JP37</accession>
<comment type="caution">
    <text evidence="1">The sequence shown here is derived from an EMBL/GenBank/DDBJ whole genome shotgun (WGS) entry which is preliminary data.</text>
</comment>
<evidence type="ECO:0000313" key="2">
    <source>
        <dbReference type="Proteomes" id="UP000789405"/>
    </source>
</evidence>
<organism evidence="1 2">
    <name type="scientific">Dentiscutata erythropus</name>
    <dbReference type="NCBI Taxonomy" id="1348616"/>
    <lineage>
        <taxon>Eukaryota</taxon>
        <taxon>Fungi</taxon>
        <taxon>Fungi incertae sedis</taxon>
        <taxon>Mucoromycota</taxon>
        <taxon>Glomeromycotina</taxon>
        <taxon>Glomeromycetes</taxon>
        <taxon>Diversisporales</taxon>
        <taxon>Gigasporaceae</taxon>
        <taxon>Dentiscutata</taxon>
    </lineage>
</organism>